<dbReference type="PANTHER" id="PTHR34409">
    <property type="entry name" value="SET DOMAIN-CONTAINING PROTEIN"/>
    <property type="match status" value="1"/>
</dbReference>
<feature type="domain" description="DUF6818" evidence="1">
    <location>
        <begin position="32"/>
        <end position="105"/>
    </location>
</feature>
<dbReference type="AlphaFoldDB" id="A0A6G0K2Q5"/>
<dbReference type="Pfam" id="PF20681">
    <property type="entry name" value="DUF6818"/>
    <property type="match status" value="1"/>
</dbReference>
<sequence>MLRLQRGRRAGYHNYSVKEQMLLCTVAAERKPLGRDMWEEVALEYNSRKARSWLERDFDSLRRKFRNLYGKPKPTGNNDGLPPKLRPIALALEVQHAIEMRGGLILLTTASTEAKTTLTCYGTSPTS</sequence>
<name>A0A6G0K2Q5_9STRA</name>
<dbReference type="InterPro" id="IPR049203">
    <property type="entry name" value="DUF6818"/>
</dbReference>
<evidence type="ECO:0000259" key="1">
    <source>
        <dbReference type="Pfam" id="PF20681"/>
    </source>
</evidence>
<evidence type="ECO:0000313" key="3">
    <source>
        <dbReference type="Proteomes" id="UP000488956"/>
    </source>
</evidence>
<accession>A0A6G0K2Q5</accession>
<gene>
    <name evidence="2" type="ORF">PF010_g24395</name>
</gene>
<proteinExistence type="predicted"/>
<organism evidence="2 3">
    <name type="scientific">Phytophthora fragariae</name>
    <dbReference type="NCBI Taxonomy" id="53985"/>
    <lineage>
        <taxon>Eukaryota</taxon>
        <taxon>Sar</taxon>
        <taxon>Stramenopiles</taxon>
        <taxon>Oomycota</taxon>
        <taxon>Peronosporomycetes</taxon>
        <taxon>Peronosporales</taxon>
        <taxon>Peronosporaceae</taxon>
        <taxon>Phytophthora</taxon>
    </lineage>
</organism>
<protein>
    <recommendedName>
        <fullName evidence="1">DUF6818 domain-containing protein</fullName>
    </recommendedName>
</protein>
<dbReference type="Proteomes" id="UP000488956">
    <property type="component" value="Unassembled WGS sequence"/>
</dbReference>
<reference evidence="2 3" key="1">
    <citation type="submission" date="2018-09" db="EMBL/GenBank/DDBJ databases">
        <title>Genomic investigation of the strawberry pathogen Phytophthora fragariae indicates pathogenicity is determined by transcriptional variation in three key races.</title>
        <authorList>
            <person name="Adams T.M."/>
            <person name="Armitage A.D."/>
            <person name="Sobczyk M.K."/>
            <person name="Bates H.J."/>
            <person name="Dunwell J.M."/>
            <person name="Nellist C.F."/>
            <person name="Harrison R.J."/>
        </authorList>
    </citation>
    <scope>NUCLEOTIDE SEQUENCE [LARGE SCALE GENOMIC DNA]</scope>
    <source>
        <strain evidence="2 3">ONT-3</strain>
    </source>
</reference>
<evidence type="ECO:0000313" key="2">
    <source>
        <dbReference type="EMBL" id="KAE9075213.1"/>
    </source>
</evidence>
<dbReference type="PANTHER" id="PTHR34409:SF1">
    <property type="entry name" value="MYB-LIKE DOMAIN-CONTAINING PROTEIN"/>
    <property type="match status" value="1"/>
</dbReference>
<dbReference type="EMBL" id="QXFX01002623">
    <property type="protein sequence ID" value="KAE9075213.1"/>
    <property type="molecule type" value="Genomic_DNA"/>
</dbReference>
<comment type="caution">
    <text evidence="2">The sequence shown here is derived from an EMBL/GenBank/DDBJ whole genome shotgun (WGS) entry which is preliminary data.</text>
</comment>